<evidence type="ECO:0000313" key="2">
    <source>
        <dbReference type="Proteomes" id="UP001140066"/>
    </source>
</evidence>
<dbReference type="Proteomes" id="UP001140066">
    <property type="component" value="Unassembled WGS sequence"/>
</dbReference>
<comment type="caution">
    <text evidence="1">The sequence shown here is derived from an EMBL/GenBank/DDBJ whole genome shotgun (WGS) entry which is preliminary data.</text>
</comment>
<sequence>MQSGQGFQDIKVLEVQYSSLSLFQMLSLLTVLPVLAELKSGISGLGPELENIVAEELPGHV</sequence>
<name>A0ACC1K9M1_9FUNG</name>
<evidence type="ECO:0000313" key="1">
    <source>
        <dbReference type="EMBL" id="KAJ2776488.1"/>
    </source>
</evidence>
<proteinExistence type="predicted"/>
<accession>A0ACC1K9M1</accession>
<dbReference type="EMBL" id="JANBUK010001945">
    <property type="protein sequence ID" value="KAJ2776488.1"/>
    <property type="molecule type" value="Genomic_DNA"/>
</dbReference>
<reference evidence="1" key="1">
    <citation type="submission" date="2022-07" db="EMBL/GenBank/DDBJ databases">
        <title>Phylogenomic reconstructions and comparative analyses of Kickxellomycotina fungi.</title>
        <authorList>
            <person name="Reynolds N.K."/>
            <person name="Stajich J.E."/>
            <person name="Barry K."/>
            <person name="Grigoriev I.V."/>
            <person name="Crous P."/>
            <person name="Smith M.E."/>
        </authorList>
    </citation>
    <scope>NUCLEOTIDE SEQUENCE</scope>
    <source>
        <strain evidence="1">BCRC 34191</strain>
    </source>
</reference>
<protein>
    <submittedName>
        <fullName evidence="1">Uncharacterized protein</fullName>
    </submittedName>
</protein>
<organism evidence="1 2">
    <name type="scientific">Coemansia linderi</name>
    <dbReference type="NCBI Taxonomy" id="2663919"/>
    <lineage>
        <taxon>Eukaryota</taxon>
        <taxon>Fungi</taxon>
        <taxon>Fungi incertae sedis</taxon>
        <taxon>Zoopagomycota</taxon>
        <taxon>Kickxellomycotina</taxon>
        <taxon>Kickxellomycetes</taxon>
        <taxon>Kickxellales</taxon>
        <taxon>Kickxellaceae</taxon>
        <taxon>Coemansia</taxon>
    </lineage>
</organism>
<keyword evidence="2" id="KW-1185">Reference proteome</keyword>
<feature type="non-terminal residue" evidence="1">
    <location>
        <position position="61"/>
    </location>
</feature>
<gene>
    <name evidence="1" type="ORF">GGI18_004342</name>
</gene>